<comment type="pathway">
    <text evidence="2 7 10">Pyrimidine metabolism; UMP biosynthesis via de novo pathway; UMP from orotate: step 2/2.</text>
</comment>
<dbReference type="SMART" id="SM00934">
    <property type="entry name" value="OMPdecase"/>
    <property type="match status" value="1"/>
</dbReference>
<dbReference type="EMBL" id="CP049075">
    <property type="protein sequence ID" value="QLI05700.1"/>
    <property type="molecule type" value="Genomic_DNA"/>
</dbReference>
<comment type="subunit">
    <text evidence="7">Homodimer.</text>
</comment>
<reference evidence="12 13" key="1">
    <citation type="submission" date="2020-02" db="EMBL/GenBank/DDBJ databases">
        <title>Complete genome sequence of the novel Campylobacter species Candidatus Campylobacter infans.</title>
        <authorList>
            <person name="Duim B."/>
            <person name="Zomer A."/>
            <person name="van der Graaf L."/>
            <person name="Wagenaar J."/>
        </authorList>
    </citation>
    <scope>NUCLEOTIDE SEQUENCE [LARGE SCALE GENOMIC DNA]</scope>
    <source>
        <strain evidence="12 13">19S00001</strain>
    </source>
</reference>
<keyword evidence="3 7" id="KW-0210">Decarboxylase</keyword>
<dbReference type="NCBIfam" id="NF001273">
    <property type="entry name" value="PRK00230.1"/>
    <property type="match status" value="1"/>
</dbReference>
<dbReference type="GO" id="GO:0006207">
    <property type="term" value="P:'de novo' pyrimidine nucleobase biosynthetic process"/>
    <property type="evidence" value="ECO:0007669"/>
    <property type="project" value="InterPro"/>
</dbReference>
<dbReference type="NCBIfam" id="TIGR01740">
    <property type="entry name" value="pyrF"/>
    <property type="match status" value="1"/>
</dbReference>
<dbReference type="HAMAP" id="MF_01200_B">
    <property type="entry name" value="OMPdecase_type1_B"/>
    <property type="match status" value="1"/>
</dbReference>
<evidence type="ECO:0000256" key="9">
    <source>
        <dbReference type="PIRSR" id="PIRSR614732-2"/>
    </source>
</evidence>
<dbReference type="InterPro" id="IPR011060">
    <property type="entry name" value="RibuloseP-bd_barrel"/>
</dbReference>
<dbReference type="RefSeq" id="WP_179974879.1">
    <property type="nucleotide sequence ID" value="NZ_CP049075.1"/>
</dbReference>
<protein>
    <recommendedName>
        <fullName evidence="7">Orotidine 5'-phosphate decarboxylase</fullName>
        <ecNumber evidence="7">4.1.1.23</ecNumber>
    </recommendedName>
    <alternativeName>
        <fullName evidence="7">OMP decarboxylase</fullName>
        <shortName evidence="7">OMPDCase</shortName>
        <shortName evidence="7">OMPdecase</shortName>
    </alternativeName>
</protein>
<dbReference type="SUPFAM" id="SSF51366">
    <property type="entry name" value="Ribulose-phoshate binding barrel"/>
    <property type="match status" value="1"/>
</dbReference>
<dbReference type="Gene3D" id="3.20.20.70">
    <property type="entry name" value="Aldolase class I"/>
    <property type="match status" value="1"/>
</dbReference>
<dbReference type="InterPro" id="IPR014732">
    <property type="entry name" value="OMPdecase"/>
</dbReference>
<feature type="binding site" evidence="7 9">
    <location>
        <position position="186"/>
    </location>
    <ligand>
        <name>substrate</name>
    </ligand>
</feature>
<evidence type="ECO:0000256" key="8">
    <source>
        <dbReference type="PIRSR" id="PIRSR614732-1"/>
    </source>
</evidence>
<dbReference type="PANTHER" id="PTHR32119:SF2">
    <property type="entry name" value="OROTIDINE 5'-PHOSPHATE DECARBOXYLASE"/>
    <property type="match status" value="1"/>
</dbReference>
<evidence type="ECO:0000259" key="11">
    <source>
        <dbReference type="SMART" id="SM00934"/>
    </source>
</evidence>
<dbReference type="InterPro" id="IPR013785">
    <property type="entry name" value="Aldolase_TIM"/>
</dbReference>
<dbReference type="EC" id="4.1.1.23" evidence="7"/>
<comment type="similarity">
    <text evidence="7">Belongs to the OMP decarboxylase family. Type 1 subfamily.</text>
</comment>
<organism evidence="12 13">
    <name type="scientific">Candidatus Campylobacter infans</name>
    <dbReference type="NCBI Taxonomy" id="2561898"/>
    <lineage>
        <taxon>Bacteria</taxon>
        <taxon>Pseudomonadati</taxon>
        <taxon>Campylobacterota</taxon>
        <taxon>Epsilonproteobacteria</taxon>
        <taxon>Campylobacterales</taxon>
        <taxon>Campylobacteraceae</taxon>
        <taxon>Campylobacter</taxon>
    </lineage>
</organism>
<feature type="binding site" evidence="7 9">
    <location>
        <position position="206"/>
    </location>
    <ligand>
        <name>substrate</name>
    </ligand>
</feature>
<feature type="active site" description="For OMPdecase activity" evidence="8">
    <location>
        <position position="63"/>
    </location>
</feature>
<feature type="binding site" evidence="7 9">
    <location>
        <position position="117"/>
    </location>
    <ligand>
        <name>substrate</name>
    </ligand>
</feature>
<sequence length="226" mass="25150">MKLCVALDLESKKECLELAKSLKGLDIWLKIGMRAFYRDGINFINELKKIENFKIFLDLKLYDIPKTMADASFELAQIGVDMINLHASSGEAAMSAVIDRLNQAKTRPLVLAVTALTSFDDASFKSIYNENLNKAILHLAKISAKSGLDGVVCSAFESAQIKQAISNEFITLCPGIRPFGESKNDQKRVVSLELAKEQKADFIVIGRPIYQAKEPQNIIKQILKNI</sequence>
<evidence type="ECO:0000256" key="4">
    <source>
        <dbReference type="ARBA" id="ARBA00022975"/>
    </source>
</evidence>
<feature type="active site" description="For OMPdecase activity" evidence="8">
    <location>
        <position position="58"/>
    </location>
</feature>
<evidence type="ECO:0000256" key="1">
    <source>
        <dbReference type="ARBA" id="ARBA00002356"/>
    </source>
</evidence>
<evidence type="ECO:0000313" key="12">
    <source>
        <dbReference type="EMBL" id="QLI05700.1"/>
    </source>
</evidence>
<dbReference type="CDD" id="cd04725">
    <property type="entry name" value="OMP_decarboxylase_like"/>
    <property type="match status" value="1"/>
</dbReference>
<comment type="catalytic activity">
    <reaction evidence="6 7 10">
        <text>orotidine 5'-phosphate + H(+) = UMP + CO2</text>
        <dbReference type="Rhea" id="RHEA:11596"/>
        <dbReference type="ChEBI" id="CHEBI:15378"/>
        <dbReference type="ChEBI" id="CHEBI:16526"/>
        <dbReference type="ChEBI" id="CHEBI:57538"/>
        <dbReference type="ChEBI" id="CHEBI:57865"/>
        <dbReference type="EC" id="4.1.1.23"/>
    </reaction>
</comment>
<feature type="binding site" evidence="7 9">
    <location>
        <position position="177"/>
    </location>
    <ligand>
        <name>substrate</name>
    </ligand>
</feature>
<feature type="binding site" evidence="7">
    <location>
        <begin position="58"/>
        <end position="67"/>
    </location>
    <ligand>
        <name>substrate</name>
    </ligand>
</feature>
<dbReference type="GO" id="GO:0005829">
    <property type="term" value="C:cytosol"/>
    <property type="evidence" value="ECO:0007669"/>
    <property type="project" value="TreeGrafter"/>
</dbReference>
<accession>A0A7H9CHX2</accession>
<dbReference type="Proteomes" id="UP000509414">
    <property type="component" value="Chromosome"/>
</dbReference>
<feature type="active site" description="Proton donor" evidence="7">
    <location>
        <position position="60"/>
    </location>
</feature>
<dbReference type="GO" id="GO:0004590">
    <property type="term" value="F:orotidine-5'-phosphate decarboxylase activity"/>
    <property type="evidence" value="ECO:0007669"/>
    <property type="project" value="UniProtKB-UniRule"/>
</dbReference>
<dbReference type="KEGG" id="cinf:CINF_1212"/>
<dbReference type="InterPro" id="IPR018089">
    <property type="entry name" value="OMPdecase_AS"/>
</dbReference>
<dbReference type="InterPro" id="IPR001754">
    <property type="entry name" value="OMPdeCOase_dom"/>
</dbReference>
<evidence type="ECO:0000256" key="6">
    <source>
        <dbReference type="ARBA" id="ARBA00049157"/>
    </source>
</evidence>
<evidence type="ECO:0000256" key="7">
    <source>
        <dbReference type="HAMAP-Rule" id="MF_01200"/>
    </source>
</evidence>
<feature type="binding site" evidence="7 9">
    <location>
        <position position="30"/>
    </location>
    <ligand>
        <name>substrate</name>
    </ligand>
</feature>
<evidence type="ECO:0000256" key="10">
    <source>
        <dbReference type="RuleBase" id="RU000512"/>
    </source>
</evidence>
<dbReference type="PANTHER" id="PTHR32119">
    <property type="entry name" value="OROTIDINE 5'-PHOSPHATE DECARBOXYLASE"/>
    <property type="match status" value="1"/>
</dbReference>
<name>A0A7H9CHX2_9BACT</name>
<evidence type="ECO:0000313" key="13">
    <source>
        <dbReference type="Proteomes" id="UP000509414"/>
    </source>
</evidence>
<gene>
    <name evidence="7 12" type="primary">pyrF</name>
    <name evidence="12" type="ORF">CINF_1212</name>
</gene>
<feature type="domain" description="Orotidine 5'-phosphate decarboxylase" evidence="11">
    <location>
        <begin position="2"/>
        <end position="222"/>
    </location>
</feature>
<dbReference type="GO" id="GO:0044205">
    <property type="term" value="P:'de novo' UMP biosynthetic process"/>
    <property type="evidence" value="ECO:0007669"/>
    <property type="project" value="UniProtKB-UniRule"/>
</dbReference>
<keyword evidence="5 7" id="KW-0456">Lyase</keyword>
<comment type="function">
    <text evidence="1 7">Catalyzes the decarboxylation of orotidine 5'-monophosphate (OMP) to uridine 5'-monophosphate (UMP).</text>
</comment>
<dbReference type="AlphaFoldDB" id="A0A7H9CHX2"/>
<feature type="binding site" evidence="7 9">
    <location>
        <position position="8"/>
    </location>
    <ligand>
        <name>substrate</name>
    </ligand>
</feature>
<dbReference type="InterPro" id="IPR047596">
    <property type="entry name" value="OMPdecase_bac"/>
</dbReference>
<feature type="binding site" evidence="7 9">
    <location>
        <position position="207"/>
    </location>
    <ligand>
        <name>substrate</name>
    </ligand>
</feature>
<dbReference type="PROSITE" id="PS00156">
    <property type="entry name" value="OMPDECASE"/>
    <property type="match status" value="1"/>
</dbReference>
<evidence type="ECO:0000256" key="3">
    <source>
        <dbReference type="ARBA" id="ARBA00022793"/>
    </source>
</evidence>
<evidence type="ECO:0000256" key="5">
    <source>
        <dbReference type="ARBA" id="ARBA00023239"/>
    </source>
</evidence>
<proteinExistence type="inferred from homology"/>
<keyword evidence="13" id="KW-1185">Reference proteome</keyword>
<evidence type="ECO:0000256" key="2">
    <source>
        <dbReference type="ARBA" id="ARBA00004861"/>
    </source>
</evidence>
<keyword evidence="4 7" id="KW-0665">Pyrimidine biosynthesis</keyword>
<feature type="active site" description="For OMPdecase activity" evidence="8">
    <location>
        <position position="60"/>
    </location>
</feature>
<dbReference type="UniPathway" id="UPA00070">
    <property type="reaction ID" value="UER00120"/>
</dbReference>
<dbReference type="Pfam" id="PF00215">
    <property type="entry name" value="OMPdecase"/>
    <property type="match status" value="1"/>
</dbReference>